<dbReference type="Pfam" id="PF00196">
    <property type="entry name" value="GerE"/>
    <property type="match status" value="1"/>
</dbReference>
<dbReference type="GO" id="GO:0003677">
    <property type="term" value="F:DNA binding"/>
    <property type="evidence" value="ECO:0007669"/>
    <property type="project" value="InterPro"/>
</dbReference>
<feature type="domain" description="HTH luxR-type" evidence="2">
    <location>
        <begin position="115"/>
        <end position="177"/>
    </location>
</feature>
<dbReference type="GO" id="GO:0006355">
    <property type="term" value="P:regulation of DNA-templated transcription"/>
    <property type="evidence" value="ECO:0007669"/>
    <property type="project" value="InterPro"/>
</dbReference>
<organism evidence="3 4">
    <name type="scientific">Streptomyces broussonetiae</name>
    <dbReference type="NCBI Taxonomy" id="2686304"/>
    <lineage>
        <taxon>Bacteria</taxon>
        <taxon>Bacillati</taxon>
        <taxon>Actinomycetota</taxon>
        <taxon>Actinomycetes</taxon>
        <taxon>Kitasatosporales</taxon>
        <taxon>Streptomycetaceae</taxon>
        <taxon>Streptomyces</taxon>
    </lineage>
</organism>
<reference evidence="3 4" key="1">
    <citation type="submission" date="2019-12" db="EMBL/GenBank/DDBJ databases">
        <title>Streptomyces sp. strain T44 isolated from rhizosphere soil of Broussonetia papyrifera.</title>
        <authorList>
            <person name="Mo P."/>
        </authorList>
    </citation>
    <scope>NUCLEOTIDE SEQUENCE [LARGE SCALE GENOMIC DNA]</scope>
    <source>
        <strain evidence="3 4">T44</strain>
    </source>
</reference>
<evidence type="ECO:0000313" key="3">
    <source>
        <dbReference type="EMBL" id="QHA09944.1"/>
    </source>
</evidence>
<evidence type="ECO:0000256" key="1">
    <source>
        <dbReference type="SAM" id="MobiDB-lite"/>
    </source>
</evidence>
<feature type="region of interest" description="Disordered" evidence="1">
    <location>
        <begin position="197"/>
        <end position="218"/>
    </location>
</feature>
<dbReference type="Proteomes" id="UP000436138">
    <property type="component" value="Chromosome"/>
</dbReference>
<dbReference type="InterPro" id="IPR036388">
    <property type="entry name" value="WH-like_DNA-bd_sf"/>
</dbReference>
<accession>A0A6I6NEU6</accession>
<dbReference type="SMART" id="SM00421">
    <property type="entry name" value="HTH_LUXR"/>
    <property type="match status" value="1"/>
</dbReference>
<dbReference type="EMBL" id="CP047020">
    <property type="protein sequence ID" value="QHA09944.1"/>
    <property type="molecule type" value="Genomic_DNA"/>
</dbReference>
<dbReference type="PROSITE" id="PS50043">
    <property type="entry name" value="HTH_LUXR_2"/>
    <property type="match status" value="1"/>
</dbReference>
<dbReference type="Gene3D" id="1.10.10.10">
    <property type="entry name" value="Winged helix-like DNA-binding domain superfamily/Winged helix DNA-binding domain"/>
    <property type="match status" value="1"/>
</dbReference>
<gene>
    <name evidence="3" type="ORF">GQF42_32240</name>
</gene>
<dbReference type="SUPFAM" id="SSF46894">
    <property type="entry name" value="C-terminal effector domain of the bipartite response regulators"/>
    <property type="match status" value="1"/>
</dbReference>
<dbReference type="InterPro" id="IPR016032">
    <property type="entry name" value="Sig_transdc_resp-reg_C-effctor"/>
</dbReference>
<dbReference type="KEGG" id="sbro:GQF42_32240"/>
<dbReference type="InterPro" id="IPR000792">
    <property type="entry name" value="Tscrpt_reg_LuxR_C"/>
</dbReference>
<protein>
    <submittedName>
        <fullName evidence="3">LuxR family transcriptional regulator</fullName>
    </submittedName>
</protein>
<name>A0A6I6NEU6_9ACTN</name>
<sequence>MAHLSTTLTVLAADALFTRSFHSGAERLWGRHLYDLLHPSAARVLDRQFSRLADGDQDHFTERVIGLGYAGLPFFADLTGTAAEHPDGAPAPVTYLVAVRPVGEPDPSPLSQPPARALLSTLHARILEGIAAGASNIQLASRLHLSRQAIDYHVGRLLRQLRAPNRAALVARAHAYGMLAAGTWPPRVPPGFLEAAPAPVPTGLTKPAAPARGRATVE</sequence>
<evidence type="ECO:0000313" key="4">
    <source>
        <dbReference type="Proteomes" id="UP000436138"/>
    </source>
</evidence>
<dbReference type="AlphaFoldDB" id="A0A6I6NEU6"/>
<keyword evidence="4" id="KW-1185">Reference proteome</keyword>
<proteinExistence type="predicted"/>
<evidence type="ECO:0000259" key="2">
    <source>
        <dbReference type="PROSITE" id="PS50043"/>
    </source>
</evidence>